<gene>
    <name evidence="7" type="primary">LOC117652342</name>
</gene>
<dbReference type="Proteomes" id="UP000515158">
    <property type="component" value="Unplaced"/>
</dbReference>
<keyword evidence="3" id="KW-0326">Glycosidase</keyword>
<dbReference type="PANTHER" id="PTHR10353">
    <property type="entry name" value="GLYCOSYL HYDROLASE"/>
    <property type="match status" value="1"/>
</dbReference>
<feature type="compositionally biased region" description="Gly residues" evidence="5">
    <location>
        <begin position="14"/>
        <end position="33"/>
    </location>
</feature>
<dbReference type="OrthoDB" id="65569at2759"/>
<sequence>MYGGQTANASSADNGGGGGGGDGGGSGGGGGNRPDGFGDTSSAWVLREMPKWVKNRYDAVMQLPIFITENGIHAEGDSKLDDWDMRAVYCSAFLRKMIAGINDDGTRVFGYTLWSFIDTFEFHSYSNWGVVYVDYDSGSLDRTKKASWTFFRRVMDSRVVPLVEAGSTPFPAPSGSAAFQCSILLTFTAFLFARRWQ</sequence>
<keyword evidence="6" id="KW-1185">Reference proteome</keyword>
<protein>
    <submittedName>
        <fullName evidence="7">Myrosinase 1-like</fullName>
    </submittedName>
</protein>
<reference evidence="7" key="1">
    <citation type="submission" date="2025-08" db="UniProtKB">
        <authorList>
            <consortium name="RefSeq"/>
        </authorList>
    </citation>
    <scope>IDENTIFICATION</scope>
    <source>
        <tissue evidence="7">Total insect</tissue>
    </source>
</reference>
<dbReference type="KEGG" id="tpal:117652342"/>
<evidence type="ECO:0000256" key="4">
    <source>
        <dbReference type="RuleBase" id="RU003690"/>
    </source>
</evidence>
<evidence type="ECO:0000256" key="1">
    <source>
        <dbReference type="ARBA" id="ARBA00010838"/>
    </source>
</evidence>
<evidence type="ECO:0000256" key="3">
    <source>
        <dbReference type="ARBA" id="ARBA00023295"/>
    </source>
</evidence>
<keyword evidence="2" id="KW-0378">Hydrolase</keyword>
<dbReference type="AlphaFoldDB" id="A0A6P9AAI2"/>
<proteinExistence type="inferred from homology"/>
<dbReference type="GeneID" id="117652342"/>
<dbReference type="SUPFAM" id="SSF51445">
    <property type="entry name" value="(Trans)glycosidases"/>
    <property type="match status" value="1"/>
</dbReference>
<dbReference type="Pfam" id="PF00232">
    <property type="entry name" value="Glyco_hydro_1"/>
    <property type="match status" value="1"/>
</dbReference>
<dbReference type="RefSeq" id="XP_034253076.1">
    <property type="nucleotide sequence ID" value="XM_034397185.1"/>
</dbReference>
<evidence type="ECO:0000313" key="6">
    <source>
        <dbReference type="Proteomes" id="UP000515158"/>
    </source>
</evidence>
<accession>A0A6P9AAI2</accession>
<dbReference type="InterPro" id="IPR017853">
    <property type="entry name" value="GH"/>
</dbReference>
<name>A0A6P9AAI2_THRPL</name>
<dbReference type="InterPro" id="IPR001360">
    <property type="entry name" value="Glyco_hydro_1"/>
</dbReference>
<comment type="similarity">
    <text evidence="1 4">Belongs to the glycosyl hydrolase 1 family.</text>
</comment>
<dbReference type="GO" id="GO:0005975">
    <property type="term" value="P:carbohydrate metabolic process"/>
    <property type="evidence" value="ECO:0007669"/>
    <property type="project" value="InterPro"/>
</dbReference>
<feature type="region of interest" description="Disordered" evidence="5">
    <location>
        <begin position="1"/>
        <end position="34"/>
    </location>
</feature>
<organism evidence="7">
    <name type="scientific">Thrips palmi</name>
    <name type="common">Melon thrips</name>
    <dbReference type="NCBI Taxonomy" id="161013"/>
    <lineage>
        <taxon>Eukaryota</taxon>
        <taxon>Metazoa</taxon>
        <taxon>Ecdysozoa</taxon>
        <taxon>Arthropoda</taxon>
        <taxon>Hexapoda</taxon>
        <taxon>Insecta</taxon>
        <taxon>Pterygota</taxon>
        <taxon>Neoptera</taxon>
        <taxon>Paraneoptera</taxon>
        <taxon>Thysanoptera</taxon>
        <taxon>Terebrantia</taxon>
        <taxon>Thripoidea</taxon>
        <taxon>Thripidae</taxon>
        <taxon>Thrips</taxon>
    </lineage>
</organism>
<evidence type="ECO:0000313" key="7">
    <source>
        <dbReference type="RefSeq" id="XP_034253076.1"/>
    </source>
</evidence>
<dbReference type="Gene3D" id="3.20.20.80">
    <property type="entry name" value="Glycosidases"/>
    <property type="match status" value="1"/>
</dbReference>
<evidence type="ECO:0000256" key="2">
    <source>
        <dbReference type="ARBA" id="ARBA00022801"/>
    </source>
</evidence>
<dbReference type="InParanoid" id="A0A6P9AAI2"/>
<dbReference type="GO" id="GO:0008422">
    <property type="term" value="F:beta-glucosidase activity"/>
    <property type="evidence" value="ECO:0007669"/>
    <property type="project" value="TreeGrafter"/>
</dbReference>
<dbReference type="PANTHER" id="PTHR10353:SF36">
    <property type="entry name" value="LP05116P"/>
    <property type="match status" value="1"/>
</dbReference>
<evidence type="ECO:0000256" key="5">
    <source>
        <dbReference type="SAM" id="MobiDB-lite"/>
    </source>
</evidence>